<name>A0A506U3B5_9HYPH</name>
<feature type="domain" description="Phosphotyrosine protein phosphatase I" evidence="6">
    <location>
        <begin position="7"/>
        <end position="155"/>
    </location>
</feature>
<accession>A0A506U3B5</accession>
<dbReference type="InterPro" id="IPR050438">
    <property type="entry name" value="LMW_PTPase"/>
</dbReference>
<organism evidence="7 8">
    <name type="scientific">Martelella alba</name>
    <dbReference type="NCBI Taxonomy" id="2590451"/>
    <lineage>
        <taxon>Bacteria</taxon>
        <taxon>Pseudomonadati</taxon>
        <taxon>Pseudomonadota</taxon>
        <taxon>Alphaproteobacteria</taxon>
        <taxon>Hyphomicrobiales</taxon>
        <taxon>Aurantimonadaceae</taxon>
        <taxon>Martelella</taxon>
    </lineage>
</organism>
<dbReference type="Pfam" id="PF01451">
    <property type="entry name" value="LMWPc"/>
    <property type="match status" value="1"/>
</dbReference>
<dbReference type="AlphaFoldDB" id="A0A506U3B5"/>
<dbReference type="SUPFAM" id="SSF52788">
    <property type="entry name" value="Phosphotyrosine protein phosphatases I"/>
    <property type="match status" value="1"/>
</dbReference>
<protein>
    <recommendedName>
        <fullName evidence="2">protein-tyrosine-phosphatase</fullName>
        <ecNumber evidence="2">3.1.3.48</ecNumber>
    </recommendedName>
</protein>
<dbReference type="Proteomes" id="UP000318801">
    <property type="component" value="Unassembled WGS sequence"/>
</dbReference>
<dbReference type="CDD" id="cd16343">
    <property type="entry name" value="LMWPTP"/>
    <property type="match status" value="1"/>
</dbReference>
<dbReference type="GO" id="GO:0004725">
    <property type="term" value="F:protein tyrosine phosphatase activity"/>
    <property type="evidence" value="ECO:0007669"/>
    <property type="project" value="UniProtKB-EC"/>
</dbReference>
<dbReference type="PANTHER" id="PTHR11717">
    <property type="entry name" value="LOW MOLECULAR WEIGHT PROTEIN TYROSINE PHOSPHATASE"/>
    <property type="match status" value="1"/>
</dbReference>
<dbReference type="PANTHER" id="PTHR11717:SF7">
    <property type="entry name" value="LOW MOLECULAR WEIGHT PHOSPHOTYROSINE PROTEIN PHOSPHATASE"/>
    <property type="match status" value="1"/>
</dbReference>
<feature type="active site" description="Nucleophile" evidence="5">
    <location>
        <position position="13"/>
    </location>
</feature>
<keyword evidence="8" id="KW-1185">Reference proteome</keyword>
<keyword evidence="4" id="KW-0904">Protein phosphatase</keyword>
<evidence type="ECO:0000256" key="2">
    <source>
        <dbReference type="ARBA" id="ARBA00013064"/>
    </source>
</evidence>
<keyword evidence="3" id="KW-0378">Hydrolase</keyword>
<comment type="similarity">
    <text evidence="1">Belongs to the low molecular weight phosphotyrosine protein phosphatase family.</text>
</comment>
<dbReference type="InterPro" id="IPR036196">
    <property type="entry name" value="Ptyr_pPase_sf"/>
</dbReference>
<dbReference type="EC" id="3.1.3.48" evidence="2"/>
<dbReference type="SMART" id="SM00226">
    <property type="entry name" value="LMWPc"/>
    <property type="match status" value="1"/>
</dbReference>
<proteinExistence type="inferred from homology"/>
<evidence type="ECO:0000256" key="4">
    <source>
        <dbReference type="ARBA" id="ARBA00022912"/>
    </source>
</evidence>
<dbReference type="EMBL" id="VHLG01000017">
    <property type="protein sequence ID" value="TPW27524.1"/>
    <property type="molecule type" value="Genomic_DNA"/>
</dbReference>
<comment type="caution">
    <text evidence="7">The sequence shown here is derived from an EMBL/GenBank/DDBJ whole genome shotgun (WGS) entry which is preliminary data.</text>
</comment>
<dbReference type="Gene3D" id="3.40.50.2300">
    <property type="match status" value="1"/>
</dbReference>
<reference evidence="7 8" key="1">
    <citation type="submission" date="2019-06" db="EMBL/GenBank/DDBJ databases">
        <authorList>
            <person name="Li M."/>
        </authorList>
    </citation>
    <scope>NUCLEOTIDE SEQUENCE [LARGE SCALE GENOMIC DNA]</scope>
    <source>
        <strain evidence="7 8">BGMRC2036</strain>
    </source>
</reference>
<dbReference type="OrthoDB" id="9784339at2"/>
<dbReference type="RefSeq" id="WP_141150847.1">
    <property type="nucleotide sequence ID" value="NZ_VHLG01000017.1"/>
</dbReference>
<evidence type="ECO:0000256" key="3">
    <source>
        <dbReference type="ARBA" id="ARBA00022801"/>
    </source>
</evidence>
<evidence type="ECO:0000313" key="7">
    <source>
        <dbReference type="EMBL" id="TPW27524.1"/>
    </source>
</evidence>
<feature type="active site" description="Proton donor" evidence="5">
    <location>
        <position position="129"/>
    </location>
</feature>
<dbReference type="InterPro" id="IPR023485">
    <property type="entry name" value="Ptyr_pPase"/>
</dbReference>
<dbReference type="InterPro" id="IPR017867">
    <property type="entry name" value="Tyr_phospatase_low_mol_wt"/>
</dbReference>
<evidence type="ECO:0000256" key="1">
    <source>
        <dbReference type="ARBA" id="ARBA00011063"/>
    </source>
</evidence>
<feature type="active site" evidence="5">
    <location>
        <position position="19"/>
    </location>
</feature>
<evidence type="ECO:0000313" key="8">
    <source>
        <dbReference type="Proteomes" id="UP000318801"/>
    </source>
</evidence>
<dbReference type="PRINTS" id="PR00719">
    <property type="entry name" value="LMWPTPASE"/>
</dbReference>
<gene>
    <name evidence="7" type="ORF">FJU08_20120</name>
</gene>
<sequence>MIPTVKPSLLFVCTGNICRSPLAEGVFVNLAEKAGRGGDFIVDSAGTGGWHEGELPDPRSRAVARTHGFDISNQRARKIKASDFQTFSLILAMDRGNLAQMKQMSRGQASAEIVLFRDFTLGFLEDVPDPYYGGAGGFDTVYDMLVAGCQSLISKLS</sequence>
<evidence type="ECO:0000259" key="6">
    <source>
        <dbReference type="SMART" id="SM00226"/>
    </source>
</evidence>
<evidence type="ECO:0000256" key="5">
    <source>
        <dbReference type="PIRSR" id="PIRSR617867-1"/>
    </source>
</evidence>